<proteinExistence type="predicted"/>
<gene>
    <name evidence="1" type="ORF">KIN20_035858</name>
</gene>
<name>A0AAD5RBU8_PARTN</name>
<sequence>MATNFADMLGYWFSLCELLSITDWFLVSEFEARTPRPSNSSSKVSDKWQTDSIHNYSDGDGGQFMSTNALVM</sequence>
<keyword evidence="2" id="KW-1185">Reference proteome</keyword>
<comment type="caution">
    <text evidence="1">The sequence shown here is derived from an EMBL/GenBank/DDBJ whole genome shotgun (WGS) entry which is preliminary data.</text>
</comment>
<dbReference type="AlphaFoldDB" id="A0AAD5RBU8"/>
<evidence type="ECO:0000313" key="2">
    <source>
        <dbReference type="Proteomes" id="UP001196413"/>
    </source>
</evidence>
<organism evidence="1 2">
    <name type="scientific">Parelaphostrongylus tenuis</name>
    <name type="common">Meningeal worm</name>
    <dbReference type="NCBI Taxonomy" id="148309"/>
    <lineage>
        <taxon>Eukaryota</taxon>
        <taxon>Metazoa</taxon>
        <taxon>Ecdysozoa</taxon>
        <taxon>Nematoda</taxon>
        <taxon>Chromadorea</taxon>
        <taxon>Rhabditida</taxon>
        <taxon>Rhabditina</taxon>
        <taxon>Rhabditomorpha</taxon>
        <taxon>Strongyloidea</taxon>
        <taxon>Metastrongylidae</taxon>
        <taxon>Parelaphostrongylus</taxon>
    </lineage>
</organism>
<accession>A0AAD5RBU8</accession>
<dbReference type="Proteomes" id="UP001196413">
    <property type="component" value="Unassembled WGS sequence"/>
</dbReference>
<reference evidence="1" key="1">
    <citation type="submission" date="2021-06" db="EMBL/GenBank/DDBJ databases">
        <title>Parelaphostrongylus tenuis whole genome reference sequence.</title>
        <authorList>
            <person name="Garwood T.J."/>
            <person name="Larsen P.A."/>
            <person name="Fountain-Jones N.M."/>
            <person name="Garbe J.R."/>
            <person name="Macchietto M.G."/>
            <person name="Kania S.A."/>
            <person name="Gerhold R.W."/>
            <person name="Richards J.E."/>
            <person name="Wolf T.M."/>
        </authorList>
    </citation>
    <scope>NUCLEOTIDE SEQUENCE</scope>
    <source>
        <strain evidence="1">MNPRO001-30</strain>
        <tissue evidence="1">Meninges</tissue>
    </source>
</reference>
<evidence type="ECO:0000313" key="1">
    <source>
        <dbReference type="EMBL" id="KAJ1373457.1"/>
    </source>
</evidence>
<dbReference type="EMBL" id="JAHQIW010007293">
    <property type="protein sequence ID" value="KAJ1373457.1"/>
    <property type="molecule type" value="Genomic_DNA"/>
</dbReference>
<protein>
    <submittedName>
        <fullName evidence="1">Uncharacterized protein</fullName>
    </submittedName>
</protein>